<proteinExistence type="predicted"/>
<comment type="caution">
    <text evidence="3">The sequence shown here is derived from an EMBL/GenBank/DDBJ whole genome shotgun (WGS) entry which is preliminary data.</text>
</comment>
<evidence type="ECO:0000313" key="4">
    <source>
        <dbReference type="Proteomes" id="UP001311915"/>
    </source>
</evidence>
<name>A0AAV9LYT1_9SOLN</name>
<dbReference type="PANTHER" id="PTHR31286:SF179">
    <property type="entry name" value="RNASE H TYPE-1 DOMAIN-CONTAINING PROTEIN"/>
    <property type="match status" value="1"/>
</dbReference>
<feature type="domain" description="DUF4283" evidence="2">
    <location>
        <begin position="57"/>
        <end position="101"/>
    </location>
</feature>
<dbReference type="InterPro" id="IPR025558">
    <property type="entry name" value="DUF4283"/>
</dbReference>
<gene>
    <name evidence="3" type="ORF">R3W88_023824</name>
</gene>
<protein>
    <recommendedName>
        <fullName evidence="2">DUF4283 domain-containing protein</fullName>
    </recommendedName>
</protein>
<dbReference type="AlphaFoldDB" id="A0AAV9LYT1"/>
<feature type="region of interest" description="Disordered" evidence="1">
    <location>
        <begin position="184"/>
        <end position="233"/>
    </location>
</feature>
<sequence>MAATATGQPPPEVGQRLGGTYAEKLKPKTVHIKPITYLHGEPQVIWEQEEVEQMIVNENLEYAVIGKFSYGWPEIQDLRKLIPKQCDLKGDCNIGLLSNRHWDPLFNPAEETTTAIAWISFHSLPPNFFGKEAVDMATKNQTRSSCARVKVEVDLLREFSKRIKIGMRMKNEGHDEQQCYFVHPELHPHKEKPEYDEGKKIEGKHSMEANKDKDIKSKENEEQQGRKEGEFVEQRYKKWGGAGRFKEPTKVWNKVGMVTKNKLNLLETGHQNQGED</sequence>
<dbReference type="EMBL" id="JAWPEI010000003">
    <property type="protein sequence ID" value="KAK4730836.1"/>
    <property type="molecule type" value="Genomic_DNA"/>
</dbReference>
<reference evidence="3 4" key="1">
    <citation type="submission" date="2023-10" db="EMBL/GenBank/DDBJ databases">
        <title>Genome-Wide Identification Analysis in wild type Solanum Pinnatisectum Reveals Some Genes Defensing Phytophthora Infestans.</title>
        <authorList>
            <person name="Sun C."/>
        </authorList>
    </citation>
    <scope>NUCLEOTIDE SEQUENCE [LARGE SCALE GENOMIC DNA]</scope>
    <source>
        <strain evidence="3">LQN</strain>
        <tissue evidence="3">Leaf</tissue>
    </source>
</reference>
<evidence type="ECO:0000313" key="3">
    <source>
        <dbReference type="EMBL" id="KAK4730836.1"/>
    </source>
</evidence>
<dbReference type="InterPro" id="IPR040256">
    <property type="entry name" value="At4g02000-like"/>
</dbReference>
<dbReference type="PANTHER" id="PTHR31286">
    <property type="entry name" value="GLYCINE-RICH CELL WALL STRUCTURAL PROTEIN 1.8-LIKE"/>
    <property type="match status" value="1"/>
</dbReference>
<dbReference type="Proteomes" id="UP001311915">
    <property type="component" value="Unassembled WGS sequence"/>
</dbReference>
<dbReference type="Pfam" id="PF14111">
    <property type="entry name" value="DUF4283"/>
    <property type="match status" value="1"/>
</dbReference>
<evidence type="ECO:0000256" key="1">
    <source>
        <dbReference type="SAM" id="MobiDB-lite"/>
    </source>
</evidence>
<evidence type="ECO:0000259" key="2">
    <source>
        <dbReference type="Pfam" id="PF14111"/>
    </source>
</evidence>
<organism evidence="3 4">
    <name type="scientific">Solanum pinnatisectum</name>
    <name type="common">tansyleaf nightshade</name>
    <dbReference type="NCBI Taxonomy" id="50273"/>
    <lineage>
        <taxon>Eukaryota</taxon>
        <taxon>Viridiplantae</taxon>
        <taxon>Streptophyta</taxon>
        <taxon>Embryophyta</taxon>
        <taxon>Tracheophyta</taxon>
        <taxon>Spermatophyta</taxon>
        <taxon>Magnoliopsida</taxon>
        <taxon>eudicotyledons</taxon>
        <taxon>Gunneridae</taxon>
        <taxon>Pentapetalae</taxon>
        <taxon>asterids</taxon>
        <taxon>lamiids</taxon>
        <taxon>Solanales</taxon>
        <taxon>Solanaceae</taxon>
        <taxon>Solanoideae</taxon>
        <taxon>Solaneae</taxon>
        <taxon>Solanum</taxon>
    </lineage>
</organism>
<keyword evidence="4" id="KW-1185">Reference proteome</keyword>
<accession>A0AAV9LYT1</accession>